<dbReference type="InterPro" id="IPR037515">
    <property type="entry name" value="Rib-P_diPkinase_bac"/>
</dbReference>
<name>A0A0E4G990_9FIRM</name>
<comment type="function">
    <text evidence="10 12">Involved in the biosynthesis of the central metabolite phospho-alpha-D-ribosyl-1-pyrophosphate (PRPP) via the transfer of pyrophosphoryl group from ATP to 1-hydroxyl of ribose-5-phosphate (Rib-5-P).</text>
</comment>
<evidence type="ECO:0000313" key="14">
    <source>
        <dbReference type="EMBL" id="CFX10123.1"/>
    </source>
</evidence>
<dbReference type="Proteomes" id="UP000045545">
    <property type="component" value="Unassembled WGS sequence"/>
</dbReference>
<dbReference type="Pfam" id="PF14572">
    <property type="entry name" value="Pribosyl_synth"/>
    <property type="match status" value="1"/>
</dbReference>
<evidence type="ECO:0000256" key="1">
    <source>
        <dbReference type="ARBA" id="ARBA00004996"/>
    </source>
</evidence>
<dbReference type="NCBIfam" id="NF002320">
    <property type="entry name" value="PRK01259.1"/>
    <property type="match status" value="1"/>
</dbReference>
<dbReference type="EC" id="2.7.6.1" evidence="12"/>
<evidence type="ECO:0000256" key="10">
    <source>
        <dbReference type="ARBA" id="ARBA00054914"/>
    </source>
</evidence>
<comment type="subcellular location">
    <subcellularLocation>
        <location evidence="12">Cytoplasm</location>
    </subcellularLocation>
</comment>
<dbReference type="GO" id="GO:0004749">
    <property type="term" value="F:ribose phosphate diphosphokinase activity"/>
    <property type="evidence" value="ECO:0007669"/>
    <property type="project" value="UniProtKB-UniRule"/>
</dbReference>
<feature type="binding site" evidence="12">
    <location>
        <position position="174"/>
    </location>
    <ligand>
        <name>Mg(2+)</name>
        <dbReference type="ChEBI" id="CHEBI:18420"/>
    </ligand>
</feature>
<keyword evidence="7 12" id="KW-0067">ATP-binding</keyword>
<dbReference type="PANTHER" id="PTHR10210:SF41">
    <property type="entry name" value="RIBOSE-PHOSPHATE PYROPHOSPHOKINASE 1, CHLOROPLASTIC"/>
    <property type="match status" value="1"/>
</dbReference>
<organism evidence="14 15">
    <name type="scientific">Syntrophomonas zehnderi OL-4</name>
    <dbReference type="NCBI Taxonomy" id="690567"/>
    <lineage>
        <taxon>Bacteria</taxon>
        <taxon>Bacillati</taxon>
        <taxon>Bacillota</taxon>
        <taxon>Clostridia</taxon>
        <taxon>Eubacteriales</taxon>
        <taxon>Syntrophomonadaceae</taxon>
        <taxon>Syntrophomonas</taxon>
    </lineage>
</organism>
<comment type="cofactor">
    <cofactor evidence="12">
        <name>Mg(2+)</name>
        <dbReference type="ChEBI" id="CHEBI:18420"/>
    </cofactor>
    <text evidence="12">Binds 2 Mg(2+) ions per subunit.</text>
</comment>
<keyword evidence="12" id="KW-0963">Cytoplasm</keyword>
<dbReference type="AlphaFoldDB" id="A0A0E4G990"/>
<evidence type="ECO:0000256" key="5">
    <source>
        <dbReference type="ARBA" id="ARBA00022741"/>
    </source>
</evidence>
<feature type="binding site" evidence="12">
    <location>
        <begin position="227"/>
        <end position="231"/>
    </location>
    <ligand>
        <name>D-ribose 5-phosphate</name>
        <dbReference type="ChEBI" id="CHEBI:78346"/>
    </ligand>
</feature>
<dbReference type="Gene3D" id="3.40.50.2020">
    <property type="match status" value="2"/>
</dbReference>
<dbReference type="GO" id="GO:0005524">
    <property type="term" value="F:ATP binding"/>
    <property type="evidence" value="ECO:0007669"/>
    <property type="project" value="UniProtKB-KW"/>
</dbReference>
<evidence type="ECO:0000256" key="4">
    <source>
        <dbReference type="ARBA" id="ARBA00022727"/>
    </source>
</evidence>
<gene>
    <name evidence="12" type="primary">prs</name>
    <name evidence="14" type="ORF">457</name>
</gene>
<feature type="binding site" evidence="12">
    <location>
        <begin position="41"/>
        <end position="43"/>
    </location>
    <ligand>
        <name>ATP</name>
        <dbReference type="ChEBI" id="CHEBI:30616"/>
    </ligand>
</feature>
<feature type="binding site" evidence="12">
    <location>
        <position position="134"/>
    </location>
    <ligand>
        <name>Mg(2+)</name>
        <dbReference type="ChEBI" id="CHEBI:18420"/>
    </ligand>
</feature>
<protein>
    <recommendedName>
        <fullName evidence="12">Ribose-phosphate pyrophosphokinase</fullName>
        <shortName evidence="12">RPPK</shortName>
        <ecNumber evidence="12">2.7.6.1</ecNumber>
    </recommendedName>
    <alternativeName>
        <fullName evidence="12">5-phospho-D-ribosyl alpha-1-diphosphate synthase</fullName>
    </alternativeName>
    <alternativeName>
        <fullName evidence="12">Phosphoribosyl diphosphate synthase</fullName>
    </alternativeName>
    <alternativeName>
        <fullName evidence="12">Phosphoribosyl pyrophosphate synthase</fullName>
        <shortName evidence="12">P-Rib-PP synthase</shortName>
        <shortName evidence="12">PRPP synthase</shortName>
        <shortName evidence="12">PRPPase</shortName>
    </alternativeName>
</protein>
<dbReference type="InterPro" id="IPR000836">
    <property type="entry name" value="PRTase_dom"/>
</dbReference>
<keyword evidence="5 12" id="KW-0547">Nucleotide-binding</keyword>
<evidence type="ECO:0000256" key="6">
    <source>
        <dbReference type="ARBA" id="ARBA00022777"/>
    </source>
</evidence>
<dbReference type="OrthoDB" id="9777067at2"/>
<evidence type="ECO:0000256" key="12">
    <source>
        <dbReference type="HAMAP-Rule" id="MF_00583"/>
    </source>
</evidence>
<evidence type="ECO:0000256" key="3">
    <source>
        <dbReference type="ARBA" id="ARBA00022723"/>
    </source>
</evidence>
<keyword evidence="15" id="KW-1185">Reference proteome</keyword>
<dbReference type="GO" id="GO:0006015">
    <property type="term" value="P:5-phosphoribose 1-diphosphate biosynthetic process"/>
    <property type="evidence" value="ECO:0007669"/>
    <property type="project" value="UniProtKB-UniRule"/>
</dbReference>
<evidence type="ECO:0000256" key="11">
    <source>
        <dbReference type="ARBA" id="ARBA00061444"/>
    </source>
</evidence>
<feature type="binding site" evidence="12">
    <location>
        <position position="199"/>
    </location>
    <ligand>
        <name>D-ribose 5-phosphate</name>
        <dbReference type="ChEBI" id="CHEBI:78346"/>
    </ligand>
</feature>
<dbReference type="InterPro" id="IPR000842">
    <property type="entry name" value="PRib_PP_synth_CS"/>
</dbReference>
<dbReference type="SUPFAM" id="SSF53271">
    <property type="entry name" value="PRTase-like"/>
    <property type="match status" value="1"/>
</dbReference>
<dbReference type="InterPro" id="IPR005946">
    <property type="entry name" value="Rib-P_diPkinase"/>
</dbReference>
<accession>A0A0E4G990</accession>
<dbReference type="InterPro" id="IPR029099">
    <property type="entry name" value="Pribosyltran_N"/>
</dbReference>
<evidence type="ECO:0000256" key="8">
    <source>
        <dbReference type="ARBA" id="ARBA00022842"/>
    </source>
</evidence>
<dbReference type="FunFam" id="3.40.50.2020:FF:000001">
    <property type="entry name" value="Ribose-phosphate pyrophosphokinase"/>
    <property type="match status" value="1"/>
</dbReference>
<evidence type="ECO:0000259" key="13">
    <source>
        <dbReference type="Pfam" id="PF13793"/>
    </source>
</evidence>
<dbReference type="GO" id="GO:0006164">
    <property type="term" value="P:purine nucleotide biosynthetic process"/>
    <property type="evidence" value="ECO:0007669"/>
    <property type="project" value="TreeGrafter"/>
</dbReference>
<dbReference type="CDD" id="cd06223">
    <property type="entry name" value="PRTases_typeI"/>
    <property type="match status" value="1"/>
</dbReference>
<comment type="similarity">
    <text evidence="11 12">Belongs to the ribose-phosphate pyrophosphokinase family. Class I subfamily.</text>
</comment>
<evidence type="ECO:0000256" key="7">
    <source>
        <dbReference type="ARBA" id="ARBA00022840"/>
    </source>
</evidence>
<keyword evidence="8 12" id="KW-0460">Magnesium</keyword>
<evidence type="ECO:0000256" key="9">
    <source>
        <dbReference type="ARBA" id="ARBA00049535"/>
    </source>
</evidence>
<evidence type="ECO:0000313" key="15">
    <source>
        <dbReference type="Proteomes" id="UP000045545"/>
    </source>
</evidence>
<feature type="binding site" evidence="12">
    <location>
        <position position="223"/>
    </location>
    <ligand>
        <name>D-ribose 5-phosphate</name>
        <dbReference type="ChEBI" id="CHEBI:78346"/>
    </ligand>
</feature>
<comment type="catalytic activity">
    <reaction evidence="9 12">
        <text>D-ribose 5-phosphate + ATP = 5-phospho-alpha-D-ribose 1-diphosphate + AMP + H(+)</text>
        <dbReference type="Rhea" id="RHEA:15609"/>
        <dbReference type="ChEBI" id="CHEBI:15378"/>
        <dbReference type="ChEBI" id="CHEBI:30616"/>
        <dbReference type="ChEBI" id="CHEBI:58017"/>
        <dbReference type="ChEBI" id="CHEBI:78346"/>
        <dbReference type="ChEBI" id="CHEBI:456215"/>
        <dbReference type="EC" id="2.7.6.1"/>
    </reaction>
</comment>
<dbReference type="GO" id="GO:0016301">
    <property type="term" value="F:kinase activity"/>
    <property type="evidence" value="ECO:0007669"/>
    <property type="project" value="UniProtKB-KW"/>
</dbReference>
<comment type="subunit">
    <text evidence="12">Homohexamer.</text>
</comment>
<reference evidence="14 15" key="1">
    <citation type="submission" date="2015-03" db="EMBL/GenBank/DDBJ databases">
        <authorList>
            <person name="Murphy D."/>
        </authorList>
    </citation>
    <scope>NUCLEOTIDE SEQUENCE [LARGE SCALE GENOMIC DNA]</scope>
    <source>
        <strain evidence="14 15">OL-4</strain>
    </source>
</reference>
<dbReference type="EMBL" id="CGIH01000005">
    <property type="protein sequence ID" value="CFX10123.1"/>
    <property type="molecule type" value="Genomic_DNA"/>
</dbReference>
<dbReference type="GO" id="GO:0009156">
    <property type="term" value="P:ribonucleoside monophosphate biosynthetic process"/>
    <property type="evidence" value="ECO:0007669"/>
    <property type="project" value="InterPro"/>
</dbReference>
<evidence type="ECO:0000256" key="2">
    <source>
        <dbReference type="ARBA" id="ARBA00022679"/>
    </source>
</evidence>
<sequence length="317" mass="34093">MKASRWRMKLFTGNANPCLAEEIADYLGISVGNATVSRFSDGEINVAIDESVRGVDVFVVQPTCSPGNENLMELLIMIDAFRRASASRINAVIPYYGYARQDRKSRARDPITAKLMANLIVESGAQRVVAVDLHATQIQGFFDIPVDHLPGVPTIAEYFKTKGMGQKAVVLSPDVGGVTRARDLAAKLGAPLAIVDKRRPAPNVSEVMNVIGDVVGKSVIIVDDIIDTAGTVCTAARAMMEKGAANVYACCTHPVFSGPALERLAEAPFKEIVVTNTIPINKENLLPNVKVLSVAPLVGEAILRIHEDLSVSKLFEP</sequence>
<dbReference type="Pfam" id="PF13793">
    <property type="entry name" value="Pribosyltran_N"/>
    <property type="match status" value="1"/>
</dbReference>
<feature type="domain" description="Ribose-phosphate pyrophosphokinase N-terminal" evidence="13">
    <location>
        <begin position="8"/>
        <end position="124"/>
    </location>
</feature>
<keyword evidence="4 12" id="KW-0545">Nucleotide biosynthesis</keyword>
<dbReference type="STRING" id="690567.457"/>
<dbReference type="PANTHER" id="PTHR10210">
    <property type="entry name" value="RIBOSE-PHOSPHATE DIPHOSPHOKINASE FAMILY MEMBER"/>
    <property type="match status" value="1"/>
</dbReference>
<dbReference type="UniPathway" id="UPA00087">
    <property type="reaction ID" value="UER00172"/>
</dbReference>
<keyword evidence="2 12" id="KW-0808">Transferase</keyword>
<feature type="binding site" evidence="12">
    <location>
        <begin position="100"/>
        <end position="101"/>
    </location>
    <ligand>
        <name>ATP</name>
        <dbReference type="ChEBI" id="CHEBI:30616"/>
    </ligand>
</feature>
<dbReference type="NCBIfam" id="TIGR01251">
    <property type="entry name" value="ribP_PPkin"/>
    <property type="match status" value="1"/>
</dbReference>
<dbReference type="GO" id="GO:0005737">
    <property type="term" value="C:cytoplasm"/>
    <property type="evidence" value="ECO:0007669"/>
    <property type="project" value="UniProtKB-SubCell"/>
</dbReference>
<dbReference type="GO" id="GO:0002189">
    <property type="term" value="C:ribose phosphate diphosphokinase complex"/>
    <property type="evidence" value="ECO:0007669"/>
    <property type="project" value="TreeGrafter"/>
</dbReference>
<dbReference type="PROSITE" id="PS00114">
    <property type="entry name" value="PRPP_SYNTHASE"/>
    <property type="match status" value="1"/>
</dbReference>
<feature type="active site" evidence="12">
    <location>
        <position position="197"/>
    </location>
</feature>
<dbReference type="RefSeq" id="WP_046495321.1">
    <property type="nucleotide sequence ID" value="NZ_CGIH01000005.1"/>
</dbReference>
<proteinExistence type="inferred from homology"/>
<dbReference type="InterPro" id="IPR029057">
    <property type="entry name" value="PRTase-like"/>
</dbReference>
<keyword evidence="6 12" id="KW-0418">Kinase</keyword>
<keyword evidence="3 12" id="KW-0479">Metal-binding</keyword>
<dbReference type="SMART" id="SM01400">
    <property type="entry name" value="Pribosyltran_N"/>
    <property type="match status" value="1"/>
</dbReference>
<comment type="pathway">
    <text evidence="1 12">Metabolic intermediate biosynthesis; 5-phospho-alpha-D-ribose 1-diphosphate biosynthesis; 5-phospho-alpha-D-ribose 1-diphosphate from D-ribose 5-phosphate (route I): step 1/1.</text>
</comment>
<dbReference type="HAMAP" id="MF_00583_B">
    <property type="entry name" value="RibP_PPkinase_B"/>
    <property type="match status" value="1"/>
</dbReference>
<dbReference type="GO" id="GO:0000287">
    <property type="term" value="F:magnesium ion binding"/>
    <property type="evidence" value="ECO:0007669"/>
    <property type="project" value="UniProtKB-UniRule"/>
</dbReference>